<comment type="similarity">
    <text evidence="3">Belongs to the RBT5 family.</text>
</comment>
<sequence>MKFAIAAALFTLATAQTVNDIPSCAMPCLNDAITSKTSCQTTDIPCVCKNIAAVQGAATACVIKACGSDVAINKVVPAAEALCKANSGSSSASGSATGSGSSSASASTGSSSGSVATTTAAATTAMAMTTMMTSIPCVSSTMGSMTGAGNQTYPTSVPVAAGAAGLSAGFAAIVLAALAL</sequence>
<evidence type="ECO:0000256" key="3">
    <source>
        <dbReference type="ARBA" id="ARBA00010031"/>
    </source>
</evidence>
<accession>A0A2H4SW75</accession>
<keyword evidence="9" id="KW-0408">Iron</keyword>
<dbReference type="Proteomes" id="UP000323067">
    <property type="component" value="Chromosome i"/>
</dbReference>
<dbReference type="VEuPathDB" id="FungiDB:CCM_09020"/>
<feature type="binding site" description="axial binding residue" evidence="9">
    <location>
        <position position="43"/>
    </location>
    <ligand>
        <name>heme</name>
        <dbReference type="ChEBI" id="CHEBI:30413"/>
    </ligand>
    <ligandPart>
        <name>Fe</name>
        <dbReference type="ChEBI" id="CHEBI:18248"/>
    </ligandPart>
</feature>
<evidence type="ECO:0000256" key="1">
    <source>
        <dbReference type="ARBA" id="ARBA00004589"/>
    </source>
</evidence>
<keyword evidence="8" id="KW-0449">Lipoprotein</keyword>
<keyword evidence="11" id="KW-1133">Transmembrane helix</keyword>
<dbReference type="InterPro" id="IPR008427">
    <property type="entry name" value="Extracellular_membr_CFEM_dom"/>
</dbReference>
<dbReference type="AlphaFoldDB" id="A0A2H4SW75"/>
<dbReference type="EMBL" id="CP023328">
    <property type="protein sequence ID" value="ATY67354.1"/>
    <property type="molecule type" value="Genomic_DNA"/>
</dbReference>
<keyword evidence="7 9" id="KW-1015">Disulfide bond</keyword>
<dbReference type="GO" id="GO:0005576">
    <property type="term" value="C:extracellular region"/>
    <property type="evidence" value="ECO:0007669"/>
    <property type="project" value="UniProtKB-SubCell"/>
</dbReference>
<evidence type="ECO:0000259" key="13">
    <source>
        <dbReference type="PROSITE" id="PS52012"/>
    </source>
</evidence>
<evidence type="ECO:0000256" key="7">
    <source>
        <dbReference type="ARBA" id="ARBA00023157"/>
    </source>
</evidence>
<feature type="signal peptide" evidence="12">
    <location>
        <begin position="1"/>
        <end position="15"/>
    </location>
</feature>
<evidence type="ECO:0000256" key="2">
    <source>
        <dbReference type="ARBA" id="ARBA00004613"/>
    </source>
</evidence>
<comment type="caution">
    <text evidence="9">Lacks conserved residue(s) required for the propagation of feature annotation.</text>
</comment>
<keyword evidence="9" id="KW-0479">Metal-binding</keyword>
<keyword evidence="5" id="KW-0325">Glycoprotein</keyword>
<evidence type="ECO:0000256" key="6">
    <source>
        <dbReference type="ARBA" id="ARBA00022729"/>
    </source>
</evidence>
<comment type="subcellular location">
    <subcellularLocation>
        <location evidence="1">Membrane</location>
        <topology evidence="1">Lipid-anchor</topology>
        <topology evidence="1">GPI-anchor</topology>
    </subcellularLocation>
    <subcellularLocation>
        <location evidence="2">Secreted</location>
    </subcellularLocation>
</comment>
<feature type="chain" id="PRO_5014120346" evidence="12">
    <location>
        <begin position="16"/>
        <end position="180"/>
    </location>
</feature>
<evidence type="ECO:0000256" key="5">
    <source>
        <dbReference type="ARBA" id="ARBA00022622"/>
    </source>
</evidence>
<organism evidence="14 15">
    <name type="scientific">Cordyceps militaris</name>
    <name type="common">Caterpillar fungus</name>
    <name type="synonym">Clavaria militaris</name>
    <dbReference type="NCBI Taxonomy" id="73501"/>
    <lineage>
        <taxon>Eukaryota</taxon>
        <taxon>Fungi</taxon>
        <taxon>Dikarya</taxon>
        <taxon>Ascomycota</taxon>
        <taxon>Pezizomycotina</taxon>
        <taxon>Sordariomycetes</taxon>
        <taxon>Hypocreomycetidae</taxon>
        <taxon>Hypocreales</taxon>
        <taxon>Cordycipitaceae</taxon>
        <taxon>Cordyceps</taxon>
    </lineage>
</organism>
<dbReference type="GO" id="GO:0098552">
    <property type="term" value="C:side of membrane"/>
    <property type="evidence" value="ECO:0007669"/>
    <property type="project" value="UniProtKB-KW"/>
</dbReference>
<evidence type="ECO:0000256" key="11">
    <source>
        <dbReference type="SAM" id="Phobius"/>
    </source>
</evidence>
<protein>
    <submittedName>
        <fullName evidence="14">Extracellular membrane 8-cysteine CFEM</fullName>
    </submittedName>
</protein>
<keyword evidence="5" id="KW-0336">GPI-anchor</keyword>
<feature type="transmembrane region" description="Helical" evidence="11">
    <location>
        <begin position="159"/>
        <end position="179"/>
    </location>
</feature>
<dbReference type="Pfam" id="PF05730">
    <property type="entry name" value="CFEM"/>
    <property type="match status" value="1"/>
</dbReference>
<dbReference type="GO" id="GO:0046872">
    <property type="term" value="F:metal ion binding"/>
    <property type="evidence" value="ECO:0007669"/>
    <property type="project" value="UniProtKB-UniRule"/>
</dbReference>
<keyword evidence="6 12" id="KW-0732">Signal</keyword>
<dbReference type="PROSITE" id="PS52012">
    <property type="entry name" value="CFEM"/>
    <property type="match status" value="1"/>
</dbReference>
<dbReference type="OrthoDB" id="3767534at2759"/>
<keyword evidence="11" id="KW-0812">Transmembrane</keyword>
<proteinExistence type="inferred from homology"/>
<evidence type="ECO:0000313" key="15">
    <source>
        <dbReference type="Proteomes" id="UP000323067"/>
    </source>
</evidence>
<keyword evidence="4" id="KW-0964">Secreted</keyword>
<evidence type="ECO:0000313" key="14">
    <source>
        <dbReference type="EMBL" id="ATY67354.1"/>
    </source>
</evidence>
<keyword evidence="9" id="KW-0349">Heme</keyword>
<evidence type="ECO:0000256" key="10">
    <source>
        <dbReference type="SAM" id="MobiDB-lite"/>
    </source>
</evidence>
<feature type="region of interest" description="Disordered" evidence="10">
    <location>
        <begin position="87"/>
        <end position="114"/>
    </location>
</feature>
<evidence type="ECO:0000256" key="12">
    <source>
        <dbReference type="SAM" id="SignalP"/>
    </source>
</evidence>
<evidence type="ECO:0000256" key="9">
    <source>
        <dbReference type="PROSITE-ProRule" id="PRU01356"/>
    </source>
</evidence>
<dbReference type="SMART" id="SM00747">
    <property type="entry name" value="CFEM"/>
    <property type="match status" value="1"/>
</dbReference>
<evidence type="ECO:0000256" key="8">
    <source>
        <dbReference type="ARBA" id="ARBA00023288"/>
    </source>
</evidence>
<name>A0A2H4SW75_CORMI</name>
<gene>
    <name evidence="14" type="ORF">A9K55_000396</name>
</gene>
<dbReference type="VEuPathDB" id="FungiDB:A9K55_000396"/>
<evidence type="ECO:0000256" key="4">
    <source>
        <dbReference type="ARBA" id="ARBA00022525"/>
    </source>
</evidence>
<feature type="domain" description="CFEM" evidence="13">
    <location>
        <begin position="1"/>
        <end position="110"/>
    </location>
</feature>
<feature type="disulfide bond" evidence="9">
    <location>
        <begin position="39"/>
        <end position="46"/>
    </location>
</feature>
<keyword evidence="11" id="KW-0472">Membrane</keyword>
<reference evidence="14 15" key="1">
    <citation type="journal article" date="2017" name="BMC Genomics">
        <title>Chromosome level assembly and secondary metabolite potential of the parasitic fungus Cordyceps militaris.</title>
        <authorList>
            <person name="Kramer G.J."/>
            <person name="Nodwell J.R."/>
        </authorList>
    </citation>
    <scope>NUCLEOTIDE SEQUENCE [LARGE SCALE GENOMIC DNA]</scope>
    <source>
        <strain evidence="14 15">ATCC 34164</strain>
    </source>
</reference>